<dbReference type="AlphaFoldDB" id="A0A0L8G243"/>
<protein>
    <submittedName>
        <fullName evidence="1">Uncharacterized protein</fullName>
    </submittedName>
</protein>
<sequence>MILIDPYKSRMEKAHTRRTGMYDGLAPRLRKIWLPNKSPHHRGGARSFVDKSNYDLIKRLSISGWKENQGFKGNGRCS</sequence>
<reference evidence="1" key="1">
    <citation type="submission" date="2015-07" db="EMBL/GenBank/DDBJ databases">
        <title>MeaNS - Measles Nucleotide Surveillance Program.</title>
        <authorList>
            <person name="Tran T."/>
            <person name="Druce J."/>
        </authorList>
    </citation>
    <scope>NUCLEOTIDE SEQUENCE</scope>
    <source>
        <strain evidence="1">UCB-OBI-ISO-001</strain>
        <tissue evidence="1">Gonad</tissue>
    </source>
</reference>
<name>A0A0L8G243_OCTBM</name>
<proteinExistence type="predicted"/>
<organism evidence="1">
    <name type="scientific">Octopus bimaculoides</name>
    <name type="common">California two-spotted octopus</name>
    <dbReference type="NCBI Taxonomy" id="37653"/>
    <lineage>
        <taxon>Eukaryota</taxon>
        <taxon>Metazoa</taxon>
        <taxon>Spiralia</taxon>
        <taxon>Lophotrochozoa</taxon>
        <taxon>Mollusca</taxon>
        <taxon>Cephalopoda</taxon>
        <taxon>Coleoidea</taxon>
        <taxon>Octopodiformes</taxon>
        <taxon>Octopoda</taxon>
        <taxon>Incirrata</taxon>
        <taxon>Octopodidae</taxon>
        <taxon>Octopus</taxon>
    </lineage>
</organism>
<evidence type="ECO:0000313" key="1">
    <source>
        <dbReference type="EMBL" id="KOF70625.1"/>
    </source>
</evidence>
<dbReference type="EMBL" id="KQ424671">
    <property type="protein sequence ID" value="KOF70625.1"/>
    <property type="molecule type" value="Genomic_DNA"/>
</dbReference>
<accession>A0A0L8G243</accession>
<gene>
    <name evidence="1" type="ORF">OCBIM_22002492mg</name>
</gene>